<protein>
    <submittedName>
        <fullName evidence="1">Uncharacterized protein</fullName>
    </submittedName>
</protein>
<dbReference type="EMBL" id="UYRU01017226">
    <property type="protein sequence ID" value="VDK52670.1"/>
    <property type="molecule type" value="Genomic_DNA"/>
</dbReference>
<name>A0A3P6RCN3_DIBLA</name>
<accession>A0A3P6RCN3</accession>
<proteinExistence type="predicted"/>
<sequence>MRYAVSEGNVDEVINLLSLPNPPDLKAPTEPRILSIAARKGKLTFFEIVLFP</sequence>
<organism evidence="1 2">
    <name type="scientific">Dibothriocephalus latus</name>
    <name type="common">Fish tapeworm</name>
    <name type="synonym">Diphyllobothrium latum</name>
    <dbReference type="NCBI Taxonomy" id="60516"/>
    <lineage>
        <taxon>Eukaryota</taxon>
        <taxon>Metazoa</taxon>
        <taxon>Spiralia</taxon>
        <taxon>Lophotrochozoa</taxon>
        <taxon>Platyhelminthes</taxon>
        <taxon>Cestoda</taxon>
        <taxon>Eucestoda</taxon>
        <taxon>Diphyllobothriidea</taxon>
        <taxon>Diphyllobothriidae</taxon>
        <taxon>Dibothriocephalus</taxon>
    </lineage>
</organism>
<gene>
    <name evidence="1" type="ORF">DILT_LOCUS1921</name>
</gene>
<dbReference type="Proteomes" id="UP000281553">
    <property type="component" value="Unassembled WGS sequence"/>
</dbReference>
<reference evidence="1 2" key="1">
    <citation type="submission" date="2018-11" db="EMBL/GenBank/DDBJ databases">
        <authorList>
            <consortium name="Pathogen Informatics"/>
        </authorList>
    </citation>
    <scope>NUCLEOTIDE SEQUENCE [LARGE SCALE GENOMIC DNA]</scope>
</reference>
<dbReference type="AlphaFoldDB" id="A0A3P6RCN3"/>
<evidence type="ECO:0000313" key="2">
    <source>
        <dbReference type="Proteomes" id="UP000281553"/>
    </source>
</evidence>
<keyword evidence="2" id="KW-1185">Reference proteome</keyword>
<evidence type="ECO:0000313" key="1">
    <source>
        <dbReference type="EMBL" id="VDK52670.1"/>
    </source>
</evidence>